<gene>
    <name evidence="4" type="ORF">CVIRNUC_000141</name>
</gene>
<feature type="chain" id="PRO_5043875052" evidence="3">
    <location>
        <begin position="26"/>
        <end position="998"/>
    </location>
</feature>
<reference evidence="4 5" key="1">
    <citation type="submission" date="2023-10" db="EMBL/GenBank/DDBJ databases">
        <authorList>
            <person name="Maclean D."/>
            <person name="Macfadyen A."/>
        </authorList>
    </citation>
    <scope>NUCLEOTIDE SEQUENCE [LARGE SCALE GENOMIC DNA]</scope>
</reference>
<keyword evidence="3" id="KW-0732">Signal</keyword>
<feature type="signal peptide" evidence="3">
    <location>
        <begin position="1"/>
        <end position="25"/>
    </location>
</feature>
<dbReference type="AlphaFoldDB" id="A0AAV1HPQ7"/>
<feature type="region of interest" description="Disordered" evidence="1">
    <location>
        <begin position="500"/>
        <end position="546"/>
    </location>
</feature>
<evidence type="ECO:0000256" key="3">
    <source>
        <dbReference type="SAM" id="SignalP"/>
    </source>
</evidence>
<feature type="region of interest" description="Disordered" evidence="1">
    <location>
        <begin position="38"/>
        <end position="69"/>
    </location>
</feature>
<feature type="transmembrane region" description="Helical" evidence="2">
    <location>
        <begin position="921"/>
        <end position="946"/>
    </location>
</feature>
<protein>
    <submittedName>
        <fullName evidence="4">Uncharacterized protein</fullName>
    </submittedName>
</protein>
<feature type="compositionally biased region" description="Polar residues" evidence="1">
    <location>
        <begin position="44"/>
        <end position="67"/>
    </location>
</feature>
<proteinExistence type="predicted"/>
<feature type="region of interest" description="Disordered" evidence="1">
    <location>
        <begin position="979"/>
        <end position="998"/>
    </location>
</feature>
<sequence>MKRSCLGAVLSVGLLCALRTGPTTAAFSFGDQHRKGDQVLFGDSSGSSSAQRRLQQAGASDGSTQQVAAKAKNTIDGQLNFPDPEHGPKPQVLVQQFQQKFDQAVPVVGPKLVNATNAIYQHMDLAPVMTRLMSLAQNNLVGLFPGSNPYGFQADPNTFCLFAVPKNGSTDPSNQLNSWLQQGQQQASAAVSGLTSAAGLPSGSQLPSLPTSLYNNFAARQPGAAPDLGAVSMQKDGKAYVCTPYQPFGGGSVPPAYGTAAAAPAAADASPLSFPGGAGSPLGLPAPAPAADSAALTDAVARQYVQSFREQQPAAEAPAGYLIAEPAAMQAPATSMAAAQAPALDPSVANLFEEEGAYGQAPSPGGGYGSKGVQRPPIAYYNNQTGGVVVTPPKSLFVNFGKDMDKVLQGTTGNPYFDCVGMNSGAVPFKSFVQANGNNAKTLANHFVSYLKGGLSTKDGGLADKVSLENPFDPNSKPINLKFNAERPYFNLPQGGLPFLSNPSSSGASPTTLQQGPPLLPPGAIQGPSTNPAVASSSAFSAQQQENGNMPTITSVAFDGFLSDCTVIIGSYPHGDGTFDKANDFQSVVVDGAWSMGLGTLKLHSGQVAYVVPAAKGNSYPVLDGSTNRPGFCYDTAMLLPEFNPMAVPLPDANAASVSGLVASPLTTVLVFSQASGLTSTQLHNAFGIDQSIDLTTFNALGDAMQSPGGIGLSILKIDVKIQNLVTLGASVLNNNSASYASYAILLDQAIGHQAASGSAPISTAGRHLLQGAGNTVDLTNAATVGGLLSFAQASAGSNPDPSVKGALASGYSSDFLPTAAAAMANLNSQADAASNAADVEKTAYYAQAVLADQLLALRTGSMTPQQFAQATSSNAMAAALAKTQLPGKMVSPGGSGVAAAGTASQAGGAGGGSGGGLSKLAIILMATLIPCAVVVAVIIAAAVVAQRQAEQDLDETDMSLAYSGGSGRYWWRSPLWGRGDSGSAPSGQTMQGSSSMK</sequence>
<keyword evidence="2" id="KW-0472">Membrane</keyword>
<evidence type="ECO:0000256" key="1">
    <source>
        <dbReference type="SAM" id="MobiDB-lite"/>
    </source>
</evidence>
<feature type="compositionally biased region" description="Low complexity" evidence="1">
    <location>
        <begin position="510"/>
        <end position="545"/>
    </location>
</feature>
<keyword evidence="2" id="KW-0812">Transmembrane</keyword>
<evidence type="ECO:0000313" key="5">
    <source>
        <dbReference type="Proteomes" id="UP001314263"/>
    </source>
</evidence>
<keyword evidence="5" id="KW-1185">Reference proteome</keyword>
<keyword evidence="2" id="KW-1133">Transmembrane helix</keyword>
<dbReference type="Proteomes" id="UP001314263">
    <property type="component" value="Unassembled WGS sequence"/>
</dbReference>
<accession>A0AAV1HPQ7</accession>
<dbReference type="EMBL" id="CAUYUE010000001">
    <property type="protein sequence ID" value="CAK0732512.1"/>
    <property type="molecule type" value="Genomic_DNA"/>
</dbReference>
<name>A0AAV1HPQ7_9CHLO</name>
<evidence type="ECO:0000256" key="2">
    <source>
        <dbReference type="SAM" id="Phobius"/>
    </source>
</evidence>
<evidence type="ECO:0000313" key="4">
    <source>
        <dbReference type="EMBL" id="CAK0732512.1"/>
    </source>
</evidence>
<feature type="compositionally biased region" description="Polar residues" evidence="1">
    <location>
        <begin position="984"/>
        <end position="998"/>
    </location>
</feature>
<comment type="caution">
    <text evidence="4">The sequence shown here is derived from an EMBL/GenBank/DDBJ whole genome shotgun (WGS) entry which is preliminary data.</text>
</comment>
<organism evidence="4 5">
    <name type="scientific">Coccomyxa viridis</name>
    <dbReference type="NCBI Taxonomy" id="1274662"/>
    <lineage>
        <taxon>Eukaryota</taxon>
        <taxon>Viridiplantae</taxon>
        <taxon>Chlorophyta</taxon>
        <taxon>core chlorophytes</taxon>
        <taxon>Trebouxiophyceae</taxon>
        <taxon>Trebouxiophyceae incertae sedis</taxon>
        <taxon>Coccomyxaceae</taxon>
        <taxon>Coccomyxa</taxon>
    </lineage>
</organism>